<keyword evidence="1" id="KW-0808">Transferase</keyword>
<keyword evidence="5" id="KW-1133">Transmembrane helix</keyword>
<reference evidence="7 8" key="1">
    <citation type="submission" date="2016-10" db="EMBL/GenBank/DDBJ databases">
        <authorList>
            <person name="de Groot N.N."/>
        </authorList>
    </citation>
    <scope>NUCLEOTIDE SEQUENCE [LARGE SCALE GENOMIC DNA]</scope>
    <source>
        <strain evidence="7 8">CGMCC 4.3143</strain>
    </source>
</reference>
<evidence type="ECO:0000259" key="6">
    <source>
        <dbReference type="Pfam" id="PF02518"/>
    </source>
</evidence>
<dbReference type="GO" id="GO:0016301">
    <property type="term" value="F:kinase activity"/>
    <property type="evidence" value="ECO:0007669"/>
    <property type="project" value="UniProtKB-KW"/>
</dbReference>
<dbReference type="SUPFAM" id="SSF55874">
    <property type="entry name" value="ATPase domain of HSP90 chaperone/DNA topoisomerase II/histidine kinase"/>
    <property type="match status" value="1"/>
</dbReference>
<keyword evidence="5" id="KW-0812">Transmembrane</keyword>
<name>A0A1G7S4K4_PSEOR</name>
<dbReference type="GO" id="GO:0000160">
    <property type="term" value="P:phosphorelay signal transduction system"/>
    <property type="evidence" value="ECO:0007669"/>
    <property type="project" value="UniProtKB-KW"/>
</dbReference>
<dbReference type="Pfam" id="PF02518">
    <property type="entry name" value="HATPase_c"/>
    <property type="match status" value="1"/>
</dbReference>
<evidence type="ECO:0000313" key="8">
    <source>
        <dbReference type="Proteomes" id="UP000198967"/>
    </source>
</evidence>
<dbReference type="OrthoDB" id="5125370at2"/>
<feature type="region of interest" description="Disordered" evidence="4">
    <location>
        <begin position="357"/>
        <end position="408"/>
    </location>
</feature>
<dbReference type="Gene3D" id="3.30.565.10">
    <property type="entry name" value="Histidine kinase-like ATPase, C-terminal domain"/>
    <property type="match status" value="1"/>
</dbReference>
<dbReference type="CDD" id="cd16917">
    <property type="entry name" value="HATPase_UhpB-NarQ-NarX-like"/>
    <property type="match status" value="1"/>
</dbReference>
<gene>
    <name evidence="7" type="ORF">SAMN05216377_109233</name>
</gene>
<accession>A0A1G7S4K4</accession>
<protein>
    <submittedName>
        <fullName evidence="7">Signal transduction histidine kinase</fullName>
    </submittedName>
</protein>
<feature type="compositionally biased region" description="Low complexity" evidence="4">
    <location>
        <begin position="389"/>
        <end position="402"/>
    </location>
</feature>
<organism evidence="7 8">
    <name type="scientific">Pseudonocardia oroxyli</name>
    <dbReference type="NCBI Taxonomy" id="366584"/>
    <lineage>
        <taxon>Bacteria</taxon>
        <taxon>Bacillati</taxon>
        <taxon>Actinomycetota</taxon>
        <taxon>Actinomycetes</taxon>
        <taxon>Pseudonocardiales</taxon>
        <taxon>Pseudonocardiaceae</taxon>
        <taxon>Pseudonocardia</taxon>
    </lineage>
</organism>
<dbReference type="AlphaFoldDB" id="A0A1G7S4K4"/>
<feature type="transmembrane region" description="Helical" evidence="5">
    <location>
        <begin position="38"/>
        <end position="59"/>
    </location>
</feature>
<keyword evidence="8" id="KW-1185">Reference proteome</keyword>
<feature type="domain" description="Histidine kinase/HSP90-like ATPase" evidence="6">
    <location>
        <begin position="285"/>
        <end position="370"/>
    </location>
</feature>
<keyword evidence="5" id="KW-0472">Membrane</keyword>
<dbReference type="RefSeq" id="WP_093084934.1">
    <property type="nucleotide sequence ID" value="NZ_FNBE01000009.1"/>
</dbReference>
<dbReference type="InterPro" id="IPR050482">
    <property type="entry name" value="Sensor_HK_TwoCompSys"/>
</dbReference>
<dbReference type="InterPro" id="IPR036890">
    <property type="entry name" value="HATPase_C_sf"/>
</dbReference>
<dbReference type="InterPro" id="IPR003594">
    <property type="entry name" value="HATPase_dom"/>
</dbReference>
<feature type="transmembrane region" description="Helical" evidence="5">
    <location>
        <begin position="66"/>
        <end position="85"/>
    </location>
</feature>
<dbReference type="Proteomes" id="UP000198967">
    <property type="component" value="Unassembled WGS sequence"/>
</dbReference>
<feature type="transmembrane region" description="Helical" evidence="5">
    <location>
        <begin position="12"/>
        <end position="32"/>
    </location>
</feature>
<dbReference type="STRING" id="366584.SAMN05216377_109233"/>
<evidence type="ECO:0000313" key="7">
    <source>
        <dbReference type="EMBL" id="SDG17957.1"/>
    </source>
</evidence>
<proteinExistence type="predicted"/>
<dbReference type="EMBL" id="FNBE01000009">
    <property type="protein sequence ID" value="SDG17957.1"/>
    <property type="molecule type" value="Genomic_DNA"/>
</dbReference>
<evidence type="ECO:0000256" key="4">
    <source>
        <dbReference type="SAM" id="MobiDB-lite"/>
    </source>
</evidence>
<evidence type="ECO:0000256" key="3">
    <source>
        <dbReference type="ARBA" id="ARBA00023012"/>
    </source>
</evidence>
<keyword evidence="2 7" id="KW-0418">Kinase</keyword>
<sequence length="408" mass="42597">MSTGAFLDRFGLRFAAGARATVGVLMAVTAPFAAPPAGALVCVPVAVALAAWSLAYLRLMRTRPAAWVWVVDVAVMCGLCLAQPLLVDPTLLVRSLGWVSPVASLAVVALQWHVRPWPAALATVAVCAAFTAGAALSPEISVVQALAVGGVWTGVEAALSRMLWLLVRRGGAAADERMARRFAAERTALLARARRREQRAHWATVHDTAASTLLMVGLGSVRGDEPWLEGQLQRDVAALHGVPAPDAGVAATVRHAVAHARIPVDLRADGDLDLPGPAAAAFGGALTETLENVARHAGTDRAEVRVEVGEAAVRVTVRDDGSGFDPAAVPAGRLGLVRSVRERMDLVDGRAEIRSAPGHGTVVRLEWPRTESTESTESGPESRTESEAEAGTGDGAAAAPAVRSERAR</sequence>
<dbReference type="PANTHER" id="PTHR24421:SF61">
    <property type="entry name" value="OXYGEN SENSOR HISTIDINE KINASE NREB"/>
    <property type="match status" value="1"/>
</dbReference>
<keyword evidence="3" id="KW-0902">Two-component regulatory system</keyword>
<dbReference type="PANTHER" id="PTHR24421">
    <property type="entry name" value="NITRATE/NITRITE SENSOR PROTEIN NARX-RELATED"/>
    <property type="match status" value="1"/>
</dbReference>
<evidence type="ECO:0000256" key="1">
    <source>
        <dbReference type="ARBA" id="ARBA00022679"/>
    </source>
</evidence>
<evidence type="ECO:0000256" key="2">
    <source>
        <dbReference type="ARBA" id="ARBA00022777"/>
    </source>
</evidence>
<evidence type="ECO:0000256" key="5">
    <source>
        <dbReference type="SAM" id="Phobius"/>
    </source>
</evidence>